<reference evidence="2" key="1">
    <citation type="submission" date="2021-11" db="EMBL/GenBank/DDBJ databases">
        <authorList>
            <person name="Rodrigo-Torres L."/>
            <person name="Arahal R. D."/>
            <person name="Lucena T."/>
        </authorList>
    </citation>
    <scope>NUCLEOTIDE SEQUENCE</scope>
    <source>
        <strain evidence="2">CECT 7928</strain>
    </source>
</reference>
<dbReference type="Proteomes" id="UP000838748">
    <property type="component" value="Unassembled WGS sequence"/>
</dbReference>
<feature type="chain" id="PRO_5046215793" description="LPP20 lipoprotein" evidence="1">
    <location>
        <begin position="19"/>
        <end position="194"/>
    </location>
</feature>
<evidence type="ECO:0000313" key="3">
    <source>
        <dbReference type="Proteomes" id="UP000838748"/>
    </source>
</evidence>
<sequence>MRCWFLFAFLTAPFLVGCTTTTTSRIVNSPLVGARFAGAPSASNDNPVPIWAYQPPKPDKMGVFGVGSGQASTLDEAMAKANSAAKLDLANGFVQALYGSDSKQKDDDTANQLHQQRTQLIYSVVEQAPDVDYSRSEQQALMKNNLFTAYSQLKLSYINLYNLLDKQVRYTSGTEVNSKLQEIQQKVKQRLTSG</sequence>
<protein>
    <recommendedName>
        <fullName evidence="4">LPP20 lipoprotein</fullName>
    </recommendedName>
</protein>
<dbReference type="RefSeq" id="WP_237359802.1">
    <property type="nucleotide sequence ID" value="NZ_CAKLDM010000001.1"/>
</dbReference>
<accession>A0ABN8E3F5</accession>
<keyword evidence="3" id="KW-1185">Reference proteome</keyword>
<keyword evidence="1" id="KW-0732">Signal</keyword>
<name>A0ABN8E3F5_9VIBR</name>
<dbReference type="EMBL" id="CAKLDM010000001">
    <property type="protein sequence ID" value="CAH0536381.1"/>
    <property type="molecule type" value="Genomic_DNA"/>
</dbReference>
<organism evidence="2 3">
    <name type="scientific">Vibrio marisflavi CECT 7928</name>
    <dbReference type="NCBI Taxonomy" id="634439"/>
    <lineage>
        <taxon>Bacteria</taxon>
        <taxon>Pseudomonadati</taxon>
        <taxon>Pseudomonadota</taxon>
        <taxon>Gammaproteobacteria</taxon>
        <taxon>Vibrionales</taxon>
        <taxon>Vibrionaceae</taxon>
        <taxon>Vibrio</taxon>
    </lineage>
</organism>
<gene>
    <name evidence="2" type="ORF">VMF7928_00394</name>
</gene>
<evidence type="ECO:0008006" key="4">
    <source>
        <dbReference type="Google" id="ProtNLM"/>
    </source>
</evidence>
<dbReference type="PROSITE" id="PS51257">
    <property type="entry name" value="PROKAR_LIPOPROTEIN"/>
    <property type="match status" value="1"/>
</dbReference>
<evidence type="ECO:0000313" key="2">
    <source>
        <dbReference type="EMBL" id="CAH0536381.1"/>
    </source>
</evidence>
<proteinExistence type="predicted"/>
<feature type="signal peptide" evidence="1">
    <location>
        <begin position="1"/>
        <end position="18"/>
    </location>
</feature>
<comment type="caution">
    <text evidence="2">The sequence shown here is derived from an EMBL/GenBank/DDBJ whole genome shotgun (WGS) entry which is preliminary data.</text>
</comment>
<evidence type="ECO:0000256" key="1">
    <source>
        <dbReference type="SAM" id="SignalP"/>
    </source>
</evidence>